<sequence>MSQSGYFDLAKSLSVRRTVVGAGVVVLDDAGLVLLVRADGGYRLPGKPQPATEALPVAAVRAVEALTGVWVEITGLVGVFTDPGEPWSAELAICFRGRPVGGRLSSARAAWLEPERLHELPVSEATRTVIEHSLDGETYFT</sequence>
<proteinExistence type="predicted"/>
<dbReference type="InterPro" id="IPR015797">
    <property type="entry name" value="NUDIX_hydrolase-like_dom_sf"/>
</dbReference>
<keyword evidence="4" id="KW-1185">Reference proteome</keyword>
<evidence type="ECO:0000313" key="3">
    <source>
        <dbReference type="EMBL" id="SER66867.1"/>
    </source>
</evidence>
<dbReference type="STRING" id="155974.SAMN04487818_104548"/>
<dbReference type="PANTHER" id="PTHR43046">
    <property type="entry name" value="GDP-MANNOSE MANNOSYL HYDROLASE"/>
    <property type="match status" value="1"/>
</dbReference>
<dbReference type="GO" id="GO:0016787">
    <property type="term" value="F:hydrolase activity"/>
    <property type="evidence" value="ECO:0007669"/>
    <property type="project" value="UniProtKB-KW"/>
</dbReference>
<keyword evidence="2" id="KW-0378">Hydrolase</keyword>
<gene>
    <name evidence="3" type="ORF">SAMN04487818_104548</name>
</gene>
<dbReference type="AlphaFoldDB" id="A0A1H9R2M5"/>
<evidence type="ECO:0000256" key="1">
    <source>
        <dbReference type="ARBA" id="ARBA00001946"/>
    </source>
</evidence>
<protein>
    <submittedName>
        <fullName evidence="3">ADP-ribose pyrophosphatase YjhB, NUDIX family</fullName>
    </submittedName>
</protein>
<evidence type="ECO:0000256" key="2">
    <source>
        <dbReference type="ARBA" id="ARBA00022801"/>
    </source>
</evidence>
<dbReference type="PANTHER" id="PTHR43046:SF16">
    <property type="entry name" value="ADP-RIBOSE PYROPHOSPHATASE YJHB-RELATED"/>
    <property type="match status" value="1"/>
</dbReference>
<name>A0A1H9R2M5_9PSEU</name>
<dbReference type="Gene3D" id="3.90.79.10">
    <property type="entry name" value="Nucleoside Triphosphate Pyrophosphohydrolase"/>
    <property type="match status" value="1"/>
</dbReference>
<evidence type="ECO:0000313" key="4">
    <source>
        <dbReference type="Proteomes" id="UP000199051"/>
    </source>
</evidence>
<dbReference type="SUPFAM" id="SSF55811">
    <property type="entry name" value="Nudix"/>
    <property type="match status" value="1"/>
</dbReference>
<comment type="cofactor">
    <cofactor evidence="1">
        <name>Mg(2+)</name>
        <dbReference type="ChEBI" id="CHEBI:18420"/>
    </cofactor>
</comment>
<accession>A0A1H9R2M5</accession>
<dbReference type="EMBL" id="FOGI01000004">
    <property type="protein sequence ID" value="SER66867.1"/>
    <property type="molecule type" value="Genomic_DNA"/>
</dbReference>
<dbReference type="Proteomes" id="UP000199051">
    <property type="component" value="Unassembled WGS sequence"/>
</dbReference>
<reference evidence="4" key="1">
    <citation type="submission" date="2016-10" db="EMBL/GenBank/DDBJ databases">
        <authorList>
            <person name="Varghese N."/>
            <person name="Submissions S."/>
        </authorList>
    </citation>
    <scope>NUCLEOTIDE SEQUENCE [LARGE SCALE GENOMIC DNA]</scope>
    <source>
        <strain evidence="4">DSM 44260</strain>
    </source>
</reference>
<dbReference type="RefSeq" id="WP_177215524.1">
    <property type="nucleotide sequence ID" value="NZ_FOGI01000004.1"/>
</dbReference>
<organism evidence="3 4">
    <name type="scientific">Actinokineospora terrae</name>
    <dbReference type="NCBI Taxonomy" id="155974"/>
    <lineage>
        <taxon>Bacteria</taxon>
        <taxon>Bacillati</taxon>
        <taxon>Actinomycetota</taxon>
        <taxon>Actinomycetes</taxon>
        <taxon>Pseudonocardiales</taxon>
        <taxon>Pseudonocardiaceae</taxon>
        <taxon>Actinokineospora</taxon>
    </lineage>
</organism>